<keyword evidence="1" id="KW-0812">Transmembrane</keyword>
<dbReference type="Proteomes" id="UP001596407">
    <property type="component" value="Unassembled WGS sequence"/>
</dbReference>
<dbReference type="RefSeq" id="WP_276280323.1">
    <property type="nucleotide sequence ID" value="NZ_CP119809.1"/>
</dbReference>
<keyword evidence="3" id="KW-1185">Reference proteome</keyword>
<feature type="transmembrane region" description="Helical" evidence="1">
    <location>
        <begin position="54"/>
        <end position="78"/>
    </location>
</feature>
<dbReference type="EMBL" id="JBHSZH010000005">
    <property type="protein sequence ID" value="MFC7081730.1"/>
    <property type="molecule type" value="Genomic_DNA"/>
</dbReference>
<proteinExistence type="predicted"/>
<keyword evidence="1" id="KW-1133">Transmembrane helix</keyword>
<sequence>MEPEPVPGVSVSEEYVAEFQRASWTEREWNEWMLREYSNWLSEANEMVRGETRVLFYAKALLGAGLVLLMLGVASGIVGFTDPITAFGVATPT</sequence>
<evidence type="ECO:0000256" key="1">
    <source>
        <dbReference type="SAM" id="Phobius"/>
    </source>
</evidence>
<keyword evidence="1" id="KW-0472">Membrane</keyword>
<evidence type="ECO:0000313" key="2">
    <source>
        <dbReference type="EMBL" id="MFC7081730.1"/>
    </source>
</evidence>
<comment type="caution">
    <text evidence="2">The sequence shown here is derived from an EMBL/GenBank/DDBJ whole genome shotgun (WGS) entry which is preliminary data.</text>
</comment>
<dbReference type="GeneID" id="79304952"/>
<gene>
    <name evidence="2" type="ORF">ACFQJ6_18120</name>
</gene>
<reference evidence="2 3" key="1">
    <citation type="journal article" date="2019" name="Int. J. Syst. Evol. Microbiol.">
        <title>The Global Catalogue of Microorganisms (GCM) 10K type strain sequencing project: providing services to taxonomists for standard genome sequencing and annotation.</title>
        <authorList>
            <consortium name="The Broad Institute Genomics Platform"/>
            <consortium name="The Broad Institute Genome Sequencing Center for Infectious Disease"/>
            <person name="Wu L."/>
            <person name="Ma J."/>
        </authorList>
    </citation>
    <scope>NUCLEOTIDE SEQUENCE [LARGE SCALE GENOMIC DNA]</scope>
    <source>
        <strain evidence="2 3">DT72</strain>
    </source>
</reference>
<name>A0ABD5WQT2_9EURY</name>
<protein>
    <submittedName>
        <fullName evidence="2">Uncharacterized protein</fullName>
    </submittedName>
</protein>
<organism evidence="2 3">
    <name type="scientific">Halorussus caseinilyticus</name>
    <dbReference type="NCBI Taxonomy" id="3034025"/>
    <lineage>
        <taxon>Archaea</taxon>
        <taxon>Methanobacteriati</taxon>
        <taxon>Methanobacteriota</taxon>
        <taxon>Stenosarchaea group</taxon>
        <taxon>Halobacteria</taxon>
        <taxon>Halobacteriales</taxon>
        <taxon>Haladaptataceae</taxon>
        <taxon>Halorussus</taxon>
    </lineage>
</organism>
<accession>A0ABD5WQT2</accession>
<dbReference type="AlphaFoldDB" id="A0ABD5WQT2"/>
<evidence type="ECO:0000313" key="3">
    <source>
        <dbReference type="Proteomes" id="UP001596407"/>
    </source>
</evidence>